<sequence length="158" mass="18561">MYVIFKYCFSVRKNEKYMIKEKKDNNINDKMRCAIWDGVGSRVYVCKAICLHQCRNSSRLYEFTQLSNCVIFDCRTAVGSSSKQQASMSIDNLVSRLSKVEISSVSLVHFIHLYEYMDALVRYYEKVLLFVKMTLNLFEFNNRKVEVVLIEISRQTDS</sequence>
<accession>A0A0V1CTZ1</accession>
<dbReference type="Proteomes" id="UP000054653">
    <property type="component" value="Unassembled WGS sequence"/>
</dbReference>
<gene>
    <name evidence="1" type="ORF">T03_17401</name>
</gene>
<protein>
    <submittedName>
        <fullName evidence="1">Uncharacterized protein</fullName>
    </submittedName>
</protein>
<reference evidence="1 2" key="1">
    <citation type="submission" date="2015-01" db="EMBL/GenBank/DDBJ databases">
        <title>Evolution of Trichinella species and genotypes.</title>
        <authorList>
            <person name="Korhonen P.K."/>
            <person name="Edoardo P."/>
            <person name="Giuseppe L.R."/>
            <person name="Gasser R.B."/>
        </authorList>
    </citation>
    <scope>NUCLEOTIDE SEQUENCE [LARGE SCALE GENOMIC DNA]</scope>
    <source>
        <strain evidence="1">ISS120</strain>
    </source>
</reference>
<name>A0A0V1CTZ1_TRIBR</name>
<dbReference type="EMBL" id="JYDI01000098">
    <property type="protein sequence ID" value="KRY52789.1"/>
    <property type="molecule type" value="Genomic_DNA"/>
</dbReference>
<keyword evidence="2" id="KW-1185">Reference proteome</keyword>
<dbReference type="AlphaFoldDB" id="A0A0V1CTZ1"/>
<evidence type="ECO:0000313" key="1">
    <source>
        <dbReference type="EMBL" id="KRY52789.1"/>
    </source>
</evidence>
<evidence type="ECO:0000313" key="2">
    <source>
        <dbReference type="Proteomes" id="UP000054653"/>
    </source>
</evidence>
<comment type="caution">
    <text evidence="1">The sequence shown here is derived from an EMBL/GenBank/DDBJ whole genome shotgun (WGS) entry which is preliminary data.</text>
</comment>
<proteinExistence type="predicted"/>
<organism evidence="1 2">
    <name type="scientific">Trichinella britovi</name>
    <name type="common">Parasitic roundworm</name>
    <dbReference type="NCBI Taxonomy" id="45882"/>
    <lineage>
        <taxon>Eukaryota</taxon>
        <taxon>Metazoa</taxon>
        <taxon>Ecdysozoa</taxon>
        <taxon>Nematoda</taxon>
        <taxon>Enoplea</taxon>
        <taxon>Dorylaimia</taxon>
        <taxon>Trichinellida</taxon>
        <taxon>Trichinellidae</taxon>
        <taxon>Trichinella</taxon>
    </lineage>
</organism>